<gene>
    <name evidence="10" type="primary">LGSN</name>
</gene>
<dbReference type="GO" id="GO:0030154">
    <property type="term" value="P:cell differentiation"/>
    <property type="evidence" value="ECO:0007669"/>
    <property type="project" value="Ensembl"/>
</dbReference>
<dbReference type="GeneTree" id="ENSGT00390000013639"/>
<dbReference type="GO" id="GO:0005737">
    <property type="term" value="C:cytoplasm"/>
    <property type="evidence" value="ECO:0007669"/>
    <property type="project" value="TreeGrafter"/>
</dbReference>
<evidence type="ECO:0000313" key="11">
    <source>
        <dbReference type="Proteomes" id="UP000008672"/>
    </source>
</evidence>
<comment type="function">
    <text evidence="2">May act as a component of the cytoskeleton or as a chaperone for the reorganization of intermediate filament proteins during terminal differentiation in the lens. Does not seem to have enzymatic activity.</text>
</comment>
<evidence type="ECO:0000313" key="10">
    <source>
        <dbReference type="Ensembl" id="ENSLACP00000003791.1"/>
    </source>
</evidence>
<dbReference type="PANTHER" id="PTHR43407">
    <property type="entry name" value="GLUTAMINE SYNTHETASE"/>
    <property type="match status" value="1"/>
</dbReference>
<evidence type="ECO:0000259" key="8">
    <source>
        <dbReference type="PROSITE" id="PS51986"/>
    </source>
</evidence>
<evidence type="ECO:0000256" key="4">
    <source>
        <dbReference type="ARBA" id="ARBA00039404"/>
    </source>
</evidence>
<dbReference type="InParanoid" id="H3A2C0"/>
<dbReference type="FunFam" id="3.10.20.70:FF:000007">
    <property type="entry name" value="LOW QUALITY PROTEIN: lengsin"/>
    <property type="match status" value="1"/>
</dbReference>
<dbReference type="HOGENOM" id="CLU_017290_0_2_1"/>
<dbReference type="Ensembl" id="ENSLACT00000003825.1">
    <property type="protein sequence ID" value="ENSLACP00000003791.1"/>
    <property type="gene ID" value="ENSLACG00000003378.1"/>
</dbReference>
<dbReference type="InterPro" id="IPR008147">
    <property type="entry name" value="Gln_synt_N"/>
</dbReference>
<dbReference type="EMBL" id="AFYH01212495">
    <property type="status" value="NOT_ANNOTATED_CDS"/>
    <property type="molecule type" value="Genomic_DNA"/>
</dbReference>
<dbReference type="SUPFAM" id="SSF54368">
    <property type="entry name" value="Glutamine synthetase, N-terminal domain"/>
    <property type="match status" value="1"/>
</dbReference>
<dbReference type="Proteomes" id="UP000008672">
    <property type="component" value="Unassembled WGS sequence"/>
</dbReference>
<evidence type="ECO:0000256" key="2">
    <source>
        <dbReference type="ARBA" id="ARBA00037583"/>
    </source>
</evidence>
<evidence type="ECO:0000256" key="3">
    <source>
        <dbReference type="ARBA" id="ARBA00038790"/>
    </source>
</evidence>
<dbReference type="PROSITE" id="PS51987">
    <property type="entry name" value="GS_CATALYTIC"/>
    <property type="match status" value="1"/>
</dbReference>
<proteinExistence type="inferred from homology"/>
<dbReference type="FunCoup" id="H3A2C0">
    <property type="interactions" value="74"/>
</dbReference>
<dbReference type="FunFam" id="3.30.590.10:FF:000009">
    <property type="entry name" value="Lengsin, lens protein with glutamine synthetase domain"/>
    <property type="match status" value="1"/>
</dbReference>
<dbReference type="GO" id="GO:0016020">
    <property type="term" value="C:membrane"/>
    <property type="evidence" value="ECO:0007669"/>
    <property type="project" value="TreeGrafter"/>
</dbReference>
<reference evidence="10" key="2">
    <citation type="submission" date="2025-08" db="UniProtKB">
        <authorList>
            <consortium name="Ensembl"/>
        </authorList>
    </citation>
    <scope>IDENTIFICATION</scope>
</reference>
<dbReference type="Gene3D" id="3.30.590.10">
    <property type="entry name" value="Glutamine synthetase/guanido kinase, catalytic domain"/>
    <property type="match status" value="1"/>
</dbReference>
<dbReference type="STRING" id="7897.ENSLACP00000003791"/>
<accession>H3A2C0</accession>
<dbReference type="InterPro" id="IPR036651">
    <property type="entry name" value="Gln_synt_N_sf"/>
</dbReference>
<comment type="subunit">
    <text evidence="3">Dodecamer. Interacts with BFSP2 and VIM.</text>
</comment>
<evidence type="ECO:0000259" key="9">
    <source>
        <dbReference type="PROSITE" id="PS51987"/>
    </source>
</evidence>
<dbReference type="GO" id="GO:0002089">
    <property type="term" value="P:lens morphogenesis in camera-type eye"/>
    <property type="evidence" value="ECO:0007669"/>
    <property type="project" value="Ensembl"/>
</dbReference>
<comment type="similarity">
    <text evidence="1 6 7">Belongs to the glutamine synthetase family.</text>
</comment>
<evidence type="ECO:0000256" key="7">
    <source>
        <dbReference type="RuleBase" id="RU000384"/>
    </source>
</evidence>
<dbReference type="InterPro" id="IPR008146">
    <property type="entry name" value="Gln_synth_cat_dom"/>
</dbReference>
<dbReference type="Pfam" id="PF00120">
    <property type="entry name" value="Gln-synt_C"/>
    <property type="match status" value="1"/>
</dbReference>
<dbReference type="SUPFAM" id="SSF55931">
    <property type="entry name" value="Glutamine synthetase/guanido kinase"/>
    <property type="match status" value="1"/>
</dbReference>
<dbReference type="EMBL" id="AFYH01212494">
    <property type="status" value="NOT_ANNOTATED_CDS"/>
    <property type="molecule type" value="Genomic_DNA"/>
</dbReference>
<feature type="domain" description="GS catalytic" evidence="9">
    <location>
        <begin position="126"/>
        <end position="451"/>
    </location>
</feature>
<feature type="domain" description="GS beta-grasp" evidence="8">
    <location>
        <begin position="25"/>
        <end position="119"/>
    </location>
</feature>
<evidence type="ECO:0000256" key="1">
    <source>
        <dbReference type="ARBA" id="ARBA00009897"/>
    </source>
</evidence>
<sequence>GNSSSQCSLHQLSHIENIKQQTAREDIHFVRFEATDLHGVSRSKTIPTRLFQDKVIHGISMPRNYLELTLSPKDNEVDHITAANFNSDILLIPDLSTFRILPWSEKTARVICDSCTVVGNPLPTSPRHVAKVQLNQLQSFGFSLRSAFTYEFSIYGIPEIINSKIISFPAATLLNNHDQPFFQQLINGMYHIGVDIESFSSSSGPGQMEISFQPEFGINAADGAFTFRTGIKEVAKQHGYIASFYTETGFYNSGILTHSLWDVNTKKNLFWGGPGIHEVSDIGKKWLSGLLLHSAALSCLMAPGASCRKRYSKDTKDSKQIVYATWGCNDNSCAYNVKFHGGKGIQIENKLGSATANPYLVLAATVAAGLDGLRRGLNLNDDQGGTPGLQSMKPSPIPLKLEDALVALEEDKCIRNALGEPFIRYFIAMKQFELETEEMDTERNKFLEYFI</sequence>
<reference evidence="10" key="3">
    <citation type="submission" date="2025-09" db="UniProtKB">
        <authorList>
            <consortium name="Ensembl"/>
        </authorList>
    </citation>
    <scope>IDENTIFICATION</scope>
</reference>
<dbReference type="AlphaFoldDB" id="H3A2C0"/>
<dbReference type="Gene3D" id="3.10.20.70">
    <property type="entry name" value="Glutamine synthetase, N-terminal domain"/>
    <property type="match status" value="1"/>
</dbReference>
<dbReference type="OMA" id="NIMTFRL"/>
<dbReference type="eggNOG" id="KOG0683">
    <property type="taxonomic scope" value="Eukaryota"/>
</dbReference>
<evidence type="ECO:0000256" key="5">
    <source>
        <dbReference type="ARBA" id="ARBA00042675"/>
    </source>
</evidence>
<dbReference type="SMART" id="SM01230">
    <property type="entry name" value="Gln-synt_C"/>
    <property type="match status" value="1"/>
</dbReference>
<dbReference type="GO" id="GO:0006542">
    <property type="term" value="P:glutamine biosynthetic process"/>
    <property type="evidence" value="ECO:0007669"/>
    <property type="project" value="InterPro"/>
</dbReference>
<organism evidence="10 11">
    <name type="scientific">Latimeria chalumnae</name>
    <name type="common">Coelacanth</name>
    <dbReference type="NCBI Taxonomy" id="7897"/>
    <lineage>
        <taxon>Eukaryota</taxon>
        <taxon>Metazoa</taxon>
        <taxon>Chordata</taxon>
        <taxon>Craniata</taxon>
        <taxon>Vertebrata</taxon>
        <taxon>Euteleostomi</taxon>
        <taxon>Coelacanthiformes</taxon>
        <taxon>Coelacanthidae</taxon>
        <taxon>Latimeria</taxon>
    </lineage>
</organism>
<dbReference type="GO" id="GO:0004356">
    <property type="term" value="F:glutamine synthetase activity"/>
    <property type="evidence" value="ECO:0007669"/>
    <property type="project" value="InterPro"/>
</dbReference>
<dbReference type="PANTHER" id="PTHR43407:SF1">
    <property type="entry name" value="LENGSIN"/>
    <property type="match status" value="1"/>
</dbReference>
<name>H3A2C0_LATCH</name>
<reference evidence="11" key="1">
    <citation type="submission" date="2011-08" db="EMBL/GenBank/DDBJ databases">
        <title>The draft genome of Latimeria chalumnae.</title>
        <authorList>
            <person name="Di Palma F."/>
            <person name="Alfoldi J."/>
            <person name="Johnson J."/>
            <person name="Berlin A."/>
            <person name="Gnerre S."/>
            <person name="Jaffe D."/>
            <person name="MacCallum I."/>
            <person name="Young S."/>
            <person name="Walker B.J."/>
            <person name="Lander E."/>
            <person name="Lindblad-Toh K."/>
        </authorList>
    </citation>
    <scope>NUCLEOTIDE SEQUENCE [LARGE SCALE GENOMIC DNA]</scope>
    <source>
        <strain evidence="11">Wild caught</strain>
    </source>
</reference>
<protein>
    <recommendedName>
        <fullName evidence="4">Lengsin</fullName>
    </recommendedName>
    <alternativeName>
        <fullName evidence="5">Glutamate-ammonia ligase domain-containing protein 1</fullName>
    </alternativeName>
</protein>
<evidence type="ECO:0000256" key="6">
    <source>
        <dbReference type="PROSITE-ProRule" id="PRU01330"/>
    </source>
</evidence>
<dbReference type="GO" id="GO:0005884">
    <property type="term" value="C:actin filament"/>
    <property type="evidence" value="ECO:0007669"/>
    <property type="project" value="Ensembl"/>
</dbReference>
<dbReference type="InterPro" id="IPR014746">
    <property type="entry name" value="Gln_synth/guanido_kin_cat_dom"/>
</dbReference>
<keyword evidence="11" id="KW-1185">Reference proteome</keyword>
<dbReference type="PROSITE" id="PS51986">
    <property type="entry name" value="GS_BETA_GRASP"/>
    <property type="match status" value="1"/>
</dbReference>